<dbReference type="OrthoDB" id="962841at2"/>
<dbReference type="Proteomes" id="UP000295278">
    <property type="component" value="Unassembled WGS sequence"/>
</dbReference>
<protein>
    <recommendedName>
        <fullName evidence="3">Holliday junction resolvase RuvC</fullName>
    </recommendedName>
</protein>
<evidence type="ECO:0008006" key="3">
    <source>
        <dbReference type="Google" id="ProtNLM"/>
    </source>
</evidence>
<reference evidence="1 2" key="1">
    <citation type="submission" date="2019-03" db="EMBL/GenBank/DDBJ databases">
        <title>Flavobacterium AT-3-2 sp. nov., isolated from arctic soil.</title>
        <authorList>
            <person name="Chaudhary D.K."/>
        </authorList>
    </citation>
    <scope>NUCLEOTIDE SEQUENCE [LARGE SCALE GENOMIC DNA]</scope>
    <source>
        <strain evidence="1 2">AT-3-2</strain>
    </source>
</reference>
<dbReference type="EMBL" id="SMFM01000002">
    <property type="protein sequence ID" value="TDD77153.1"/>
    <property type="molecule type" value="Genomic_DNA"/>
</dbReference>
<name>A0A4R5AWF6_9FLAO</name>
<accession>A0A4R5AWF6</accession>
<organism evidence="1 2">
    <name type="scientific">Flavobacterium caseinilyticum</name>
    <dbReference type="NCBI Taxonomy" id="2541732"/>
    <lineage>
        <taxon>Bacteria</taxon>
        <taxon>Pseudomonadati</taxon>
        <taxon>Bacteroidota</taxon>
        <taxon>Flavobacteriia</taxon>
        <taxon>Flavobacteriales</taxon>
        <taxon>Flavobacteriaceae</taxon>
        <taxon>Flavobacterium</taxon>
    </lineage>
</organism>
<sequence length="150" mass="17089">MNSLQNLVIGIDPDVSKSGVACIDKKTKTFELKTLTFFELFDYLELHKEFIKEVRIEASWLIKKTNWHSNNMGTGVASRIGSKTGANHEVGRKIVEMCIHKDIPFVQVKPLKKHWKGANGKITHKEIEMIAPGFPKKSNQEQRDAFLLIL</sequence>
<dbReference type="RefSeq" id="WP_131908949.1">
    <property type="nucleotide sequence ID" value="NZ_SMFM01000002.1"/>
</dbReference>
<gene>
    <name evidence="1" type="ORF">E0F89_06015</name>
</gene>
<proteinExistence type="predicted"/>
<keyword evidence="2" id="KW-1185">Reference proteome</keyword>
<evidence type="ECO:0000313" key="2">
    <source>
        <dbReference type="Proteomes" id="UP000295278"/>
    </source>
</evidence>
<dbReference type="AlphaFoldDB" id="A0A4R5AWF6"/>
<evidence type="ECO:0000313" key="1">
    <source>
        <dbReference type="EMBL" id="TDD77153.1"/>
    </source>
</evidence>
<comment type="caution">
    <text evidence="1">The sequence shown here is derived from an EMBL/GenBank/DDBJ whole genome shotgun (WGS) entry which is preliminary data.</text>
</comment>